<keyword evidence="2" id="KW-1185">Reference proteome</keyword>
<evidence type="ECO:0000313" key="1">
    <source>
        <dbReference type="EMBL" id="NKY40247.1"/>
    </source>
</evidence>
<evidence type="ECO:0000313" key="2">
    <source>
        <dbReference type="Proteomes" id="UP000777774"/>
    </source>
</evidence>
<feature type="non-terminal residue" evidence="1">
    <location>
        <position position="1"/>
    </location>
</feature>
<organism evidence="1 2">
    <name type="scientific">Cellulomonas septica</name>
    <dbReference type="NCBI Taxonomy" id="285080"/>
    <lineage>
        <taxon>Bacteria</taxon>
        <taxon>Bacillati</taxon>
        <taxon>Actinomycetota</taxon>
        <taxon>Actinomycetes</taxon>
        <taxon>Micrococcales</taxon>
        <taxon>Cellulomonadaceae</taxon>
        <taxon>Cellulomonas</taxon>
    </lineage>
</organism>
<dbReference type="EMBL" id="JAAXOY010000307">
    <property type="protein sequence ID" value="NKY40247.1"/>
    <property type="molecule type" value="Genomic_DNA"/>
</dbReference>
<name>A0ABX1K1V3_9CELL</name>
<evidence type="ECO:0008006" key="3">
    <source>
        <dbReference type="Google" id="ProtNLM"/>
    </source>
</evidence>
<comment type="caution">
    <text evidence="1">The sequence shown here is derived from an EMBL/GenBank/DDBJ whole genome shotgun (WGS) entry which is preliminary data.</text>
</comment>
<sequence length="49" mass="5287">LAAVRSAVRVATNHEMAPRGASARQVLGGLRRVVRLRSAPPVRDDVVVR</sequence>
<dbReference type="Proteomes" id="UP000777774">
    <property type="component" value="Unassembled WGS sequence"/>
</dbReference>
<protein>
    <recommendedName>
        <fullName evidence="3">Glycosyl transferase</fullName>
    </recommendedName>
</protein>
<accession>A0ABX1K1V3</accession>
<gene>
    <name evidence="1" type="ORF">HGA02_12120</name>
</gene>
<proteinExistence type="predicted"/>
<reference evidence="1 2" key="1">
    <citation type="submission" date="2020-04" db="EMBL/GenBank/DDBJ databases">
        <title>MicrobeNet Type strains.</title>
        <authorList>
            <person name="Nicholson A.C."/>
        </authorList>
    </citation>
    <scope>NUCLEOTIDE SEQUENCE [LARGE SCALE GENOMIC DNA]</scope>
    <source>
        <strain evidence="1 2">ATCC BAA-787</strain>
    </source>
</reference>